<feature type="region of interest" description="Disordered" evidence="8">
    <location>
        <begin position="225"/>
        <end position="341"/>
    </location>
</feature>
<feature type="compositionally biased region" description="Basic and acidic residues" evidence="8">
    <location>
        <begin position="225"/>
        <end position="325"/>
    </location>
</feature>
<comment type="caution">
    <text evidence="10">The sequence shown here is derived from an EMBL/GenBank/DDBJ whole genome shotgun (WGS) entry which is preliminary data.</text>
</comment>
<protein>
    <recommendedName>
        <fullName evidence="9">Pinin/SDK/MemA protein domain-containing protein</fullName>
    </recommendedName>
</protein>
<evidence type="ECO:0000259" key="9">
    <source>
        <dbReference type="Pfam" id="PF04696"/>
    </source>
</evidence>
<feature type="compositionally biased region" description="Polar residues" evidence="8">
    <location>
        <begin position="12"/>
        <end position="28"/>
    </location>
</feature>
<evidence type="ECO:0000256" key="7">
    <source>
        <dbReference type="ARBA" id="ARBA00023242"/>
    </source>
</evidence>
<keyword evidence="6" id="KW-0508">mRNA splicing</keyword>
<gene>
    <name evidence="10" type="ORF">ONZ51_g7633</name>
</gene>
<dbReference type="Proteomes" id="UP001215151">
    <property type="component" value="Unassembled WGS sequence"/>
</dbReference>
<comment type="subcellular location">
    <subcellularLocation>
        <location evidence="1">Nucleus</location>
    </subcellularLocation>
</comment>
<dbReference type="EMBL" id="JAPEVG010000209">
    <property type="protein sequence ID" value="KAJ8473824.1"/>
    <property type="molecule type" value="Genomic_DNA"/>
</dbReference>
<feature type="domain" description="Pinin/SDK/MemA protein" evidence="9">
    <location>
        <begin position="53"/>
        <end position="149"/>
    </location>
</feature>
<reference evidence="10" key="1">
    <citation type="submission" date="2022-11" db="EMBL/GenBank/DDBJ databases">
        <title>Genome Sequence of Cubamyces cubensis.</title>
        <authorList>
            <person name="Buettner E."/>
        </authorList>
    </citation>
    <scope>NUCLEOTIDE SEQUENCE</scope>
    <source>
        <strain evidence="10">MPL-01</strain>
    </source>
</reference>
<dbReference type="GO" id="GO:0071013">
    <property type="term" value="C:catalytic step 2 spliceosome"/>
    <property type="evidence" value="ECO:0007669"/>
    <property type="project" value="TreeGrafter"/>
</dbReference>
<dbReference type="GO" id="GO:0008380">
    <property type="term" value="P:RNA splicing"/>
    <property type="evidence" value="ECO:0007669"/>
    <property type="project" value="UniProtKB-KW"/>
</dbReference>
<dbReference type="PANTHER" id="PTHR12707">
    <property type="entry name" value="PINN"/>
    <property type="match status" value="1"/>
</dbReference>
<evidence type="ECO:0000256" key="4">
    <source>
        <dbReference type="ARBA" id="ARBA00023015"/>
    </source>
</evidence>
<proteinExistence type="inferred from homology"/>
<evidence type="ECO:0000256" key="3">
    <source>
        <dbReference type="ARBA" id="ARBA00022664"/>
    </source>
</evidence>
<feature type="compositionally biased region" description="Pro residues" evidence="8">
    <location>
        <begin position="167"/>
        <end position="179"/>
    </location>
</feature>
<keyword evidence="5" id="KW-0804">Transcription</keyword>
<dbReference type="PANTHER" id="PTHR12707:SF0">
    <property type="entry name" value="PININ"/>
    <property type="match status" value="1"/>
</dbReference>
<evidence type="ECO:0000313" key="11">
    <source>
        <dbReference type="Proteomes" id="UP001215151"/>
    </source>
</evidence>
<sequence>MSTEEPIRESPAPSSVQDTSMQVESTSAPDAASGETKAGTKKRPRIDMAVEPRERKRGKTMFGLVLGTLAKAKNEDQERNASEAAKKRQLIEQRLQDKLRKETDSVRRAEEAKKDKTTANRKEEELQLKDSIHKLRRTRLPLLSNFLLTSDVIPSTDSEGPTSTNPLAPPPRTRPPPLYYLPAKLLPSQEAFLQRRKEEVKEAAEQEWEKFKEERAAGIEEITRLRQRVAEEQSRKQNADGADKTEPAEPSPDKDDVKMAVEGDDKPAPAEVDKPAETAQGDEAKMDVDDGAKPSGAESKETKDENKAAAEKPEGAGDPAEKKTDATSNPGPGYEDDAVEY</sequence>
<keyword evidence="11" id="KW-1185">Reference proteome</keyword>
<dbReference type="GO" id="GO:0006397">
    <property type="term" value="P:mRNA processing"/>
    <property type="evidence" value="ECO:0007669"/>
    <property type="project" value="UniProtKB-KW"/>
</dbReference>
<feature type="compositionally biased region" description="Basic and acidic residues" evidence="8">
    <location>
        <begin position="72"/>
        <end position="131"/>
    </location>
</feature>
<evidence type="ECO:0000256" key="2">
    <source>
        <dbReference type="ARBA" id="ARBA00010386"/>
    </source>
</evidence>
<keyword evidence="7" id="KW-0539">Nucleus</keyword>
<dbReference type="InterPro" id="IPR039853">
    <property type="entry name" value="Pinin"/>
</dbReference>
<evidence type="ECO:0000256" key="1">
    <source>
        <dbReference type="ARBA" id="ARBA00004123"/>
    </source>
</evidence>
<accession>A0AAD7TRW6</accession>
<keyword evidence="4" id="KW-0805">Transcription regulation</keyword>
<evidence type="ECO:0000256" key="6">
    <source>
        <dbReference type="ARBA" id="ARBA00023187"/>
    </source>
</evidence>
<evidence type="ECO:0000313" key="10">
    <source>
        <dbReference type="EMBL" id="KAJ8473824.1"/>
    </source>
</evidence>
<keyword evidence="3" id="KW-0507">mRNA processing</keyword>
<comment type="similarity">
    <text evidence="2">Belongs to the pinin family.</text>
</comment>
<feature type="compositionally biased region" description="Polar residues" evidence="8">
    <location>
        <begin position="151"/>
        <end position="165"/>
    </location>
</feature>
<evidence type="ECO:0000256" key="8">
    <source>
        <dbReference type="SAM" id="MobiDB-lite"/>
    </source>
</evidence>
<dbReference type="AlphaFoldDB" id="A0AAD7TRW6"/>
<dbReference type="InterPro" id="IPR006786">
    <property type="entry name" value="Pinin_SDK_MemA"/>
</dbReference>
<feature type="region of interest" description="Disordered" evidence="8">
    <location>
        <begin position="151"/>
        <end position="179"/>
    </location>
</feature>
<organism evidence="10 11">
    <name type="scientific">Trametes cubensis</name>
    <dbReference type="NCBI Taxonomy" id="1111947"/>
    <lineage>
        <taxon>Eukaryota</taxon>
        <taxon>Fungi</taxon>
        <taxon>Dikarya</taxon>
        <taxon>Basidiomycota</taxon>
        <taxon>Agaricomycotina</taxon>
        <taxon>Agaricomycetes</taxon>
        <taxon>Polyporales</taxon>
        <taxon>Polyporaceae</taxon>
        <taxon>Trametes</taxon>
    </lineage>
</organism>
<dbReference type="Pfam" id="PF04696">
    <property type="entry name" value="Pinin_SDK_memA"/>
    <property type="match status" value="1"/>
</dbReference>
<feature type="compositionally biased region" description="Basic and acidic residues" evidence="8">
    <location>
        <begin position="45"/>
        <end position="54"/>
    </location>
</feature>
<name>A0AAD7TRW6_9APHY</name>
<feature type="region of interest" description="Disordered" evidence="8">
    <location>
        <begin position="1"/>
        <end position="131"/>
    </location>
</feature>
<evidence type="ECO:0000256" key="5">
    <source>
        <dbReference type="ARBA" id="ARBA00023163"/>
    </source>
</evidence>